<dbReference type="Gene3D" id="2.60.120.200">
    <property type="match status" value="1"/>
</dbReference>
<dbReference type="InterPro" id="IPR013320">
    <property type="entry name" value="ConA-like_dom_sf"/>
</dbReference>
<dbReference type="Gene3D" id="2.115.10.20">
    <property type="entry name" value="Glycosyl hydrolase domain, family 43"/>
    <property type="match status" value="1"/>
</dbReference>
<proteinExistence type="inferred from homology"/>
<dbReference type="AlphaFoldDB" id="A0A9D9HUT8"/>
<dbReference type="InterPro" id="IPR013148">
    <property type="entry name" value="Glyco_hydro_32_N"/>
</dbReference>
<evidence type="ECO:0000256" key="5">
    <source>
        <dbReference type="ARBA" id="ARBA00023157"/>
    </source>
</evidence>
<evidence type="ECO:0000256" key="3">
    <source>
        <dbReference type="ARBA" id="ARBA00022729"/>
    </source>
</evidence>
<evidence type="ECO:0000256" key="1">
    <source>
        <dbReference type="ARBA" id="ARBA00009902"/>
    </source>
</evidence>
<dbReference type="InterPro" id="IPR023296">
    <property type="entry name" value="Glyco_hydro_beta-prop_sf"/>
</dbReference>
<evidence type="ECO:0000313" key="9">
    <source>
        <dbReference type="EMBL" id="MBO8460298.1"/>
    </source>
</evidence>
<dbReference type="Pfam" id="PF16324">
    <property type="entry name" value="DUF4960"/>
    <property type="match status" value="1"/>
</dbReference>
<dbReference type="CDD" id="cd08996">
    <property type="entry name" value="GH32_FFase"/>
    <property type="match status" value="1"/>
</dbReference>
<feature type="domain" description="LamG-like jellyroll fold" evidence="8">
    <location>
        <begin position="86"/>
        <end position="233"/>
    </location>
</feature>
<evidence type="ECO:0000256" key="2">
    <source>
        <dbReference type="ARBA" id="ARBA00012758"/>
    </source>
</evidence>
<keyword evidence="5" id="KW-1015">Disulfide bond</keyword>
<dbReference type="SUPFAM" id="SSF49899">
    <property type="entry name" value="Concanavalin A-like lectins/glucanases"/>
    <property type="match status" value="2"/>
</dbReference>
<dbReference type="InterPro" id="IPR013189">
    <property type="entry name" value="Glyco_hydro_32_C"/>
</dbReference>
<dbReference type="SMART" id="SM00640">
    <property type="entry name" value="Glyco_32"/>
    <property type="match status" value="1"/>
</dbReference>
<comment type="similarity">
    <text evidence="1">Belongs to the glycosyl hydrolase 32 family.</text>
</comment>
<feature type="chain" id="PRO_5038979543" description="beta-fructofuranosidase" evidence="7">
    <location>
        <begin position="22"/>
        <end position="1097"/>
    </location>
</feature>
<dbReference type="InterPro" id="IPR032526">
    <property type="entry name" value="DUF4960"/>
</dbReference>
<dbReference type="Proteomes" id="UP000823641">
    <property type="component" value="Unassembled WGS sequence"/>
</dbReference>
<dbReference type="SMART" id="SM00560">
    <property type="entry name" value="LamGL"/>
    <property type="match status" value="1"/>
</dbReference>
<feature type="signal peptide" evidence="7">
    <location>
        <begin position="1"/>
        <end position="21"/>
    </location>
</feature>
<evidence type="ECO:0000256" key="6">
    <source>
        <dbReference type="ARBA" id="ARBA00023295"/>
    </source>
</evidence>
<reference evidence="9" key="2">
    <citation type="journal article" date="2021" name="PeerJ">
        <title>Extensive microbial diversity within the chicken gut microbiome revealed by metagenomics and culture.</title>
        <authorList>
            <person name="Gilroy R."/>
            <person name="Ravi A."/>
            <person name="Getino M."/>
            <person name="Pursley I."/>
            <person name="Horton D.L."/>
            <person name="Alikhan N.F."/>
            <person name="Baker D."/>
            <person name="Gharbi K."/>
            <person name="Hall N."/>
            <person name="Watson M."/>
            <person name="Adriaenssens E.M."/>
            <person name="Foster-Nyarko E."/>
            <person name="Jarju S."/>
            <person name="Secka A."/>
            <person name="Antonio M."/>
            <person name="Oren A."/>
            <person name="Chaudhuri R.R."/>
            <person name="La Ragione R."/>
            <person name="Hildebrand F."/>
            <person name="Pallen M.J."/>
        </authorList>
    </citation>
    <scope>NUCLEOTIDE SEQUENCE</scope>
    <source>
        <strain evidence="9">G3-3990</strain>
    </source>
</reference>
<keyword evidence="6" id="KW-0326">Glycosidase</keyword>
<dbReference type="PANTHER" id="PTHR43101:SF1">
    <property type="entry name" value="BETA-FRUCTOSIDASE"/>
    <property type="match status" value="1"/>
</dbReference>
<evidence type="ECO:0000256" key="7">
    <source>
        <dbReference type="SAM" id="SignalP"/>
    </source>
</evidence>
<sequence>MTNYIRKIAIAALGLMTYGNAAGQISHFDMELTGNKIKDLITQEQYEVTGKFAPENVPGVNGNALRFDGYTSYIDAEINTNALNGQALTVSLWCAAQTYPMVVADIADNKYTYIAGNLDDGARSGFAFVLSSQGNYGFDIYINGWKVECRANDLLPKYEWNHLCAVLNNGQLQLHRNGVVVASTPYNGSISVGNKRFIIGKSFDTPKLDVFTLNTFNGVMDEIKIFPSAVSLAEAGWRENVGEPDLSVPESRFANSLLRPRFHGMPEANWTNEPHGLIYFNGRYHVFFQKNANGPYMSRLHWGHISSENGYKWREEKIAIAPSESYDIKGCWSGCVYYDPELTGNRPNIFYTAVDNGRATIAQAVPLDDDLIEWEKKGIVVDGRPNGLSDDFRDPYVFKSNGKFYMIVGTSKDNIGAVTLHRYNAETKTWSNDGSIFYQGKNANLEGTFWEMPTINQMENGKWMLTATPLGSSRGVEVLYWIGEIREDGTFQPDAAYSNEPKEVELGAFGSDGYGLLSPSISRINGKMMAIGIVPDKLAGSYNYDMGWAHNYSLPREWTLDENNELVQKPSEELIGLRTNVSYSHSGNELNGTVDLTPVRGRAVEVEAEFVVGRATRFGLRFFQSGDNGVEIYYKPSTRKIYADVANVERYVNDGGNRDYSSLLPSTIARGETLKLHVYVDHSILDVFINDSWAFSLRVFPTNANAEGVQAFSEGNEATQVNMLNAWILDPDGNYIPPVTKKPVAFLSDYESLETLQATGDDDEAAAANWLVNTYGGDFLSLSNVNSVDDLDGYEAVWIMIDRVGLLQGSANLPASFLDKVDILKEYSQNGGNIFLSNHATALAVALGRTTREPNIFGSGEGSDNPDVWGINPVIGAGEEPIYADYSSHAFFEGTTFDYDLYDWNFIPLEGSGIKEDHNCMWDLNAYGYEVADGSNTVAVFEEENDCEVLATWQHVADYCCAGLVDFHANAHYGRMIAMGIAAYEWNQNQANAYQHNIELFTENVLNELVGNVEDAIVTPIVPPAENAIIWTAQNGSLRVLNAMDYTSFQIYSIDGSLVGQFLPQELYSGINLNQHGCYIVKAYDEQAVMHVTKILL</sequence>
<keyword evidence="3 7" id="KW-0732">Signal</keyword>
<reference evidence="9" key="1">
    <citation type="submission" date="2020-10" db="EMBL/GenBank/DDBJ databases">
        <authorList>
            <person name="Gilroy R."/>
        </authorList>
    </citation>
    <scope>NUCLEOTIDE SEQUENCE</scope>
    <source>
        <strain evidence="9">G3-3990</strain>
    </source>
</reference>
<gene>
    <name evidence="9" type="ORF">IAA73_08210</name>
</gene>
<dbReference type="GO" id="GO:0004564">
    <property type="term" value="F:beta-fructofuranosidase activity"/>
    <property type="evidence" value="ECO:0007669"/>
    <property type="project" value="UniProtKB-EC"/>
</dbReference>
<dbReference type="InterPro" id="IPR051214">
    <property type="entry name" value="GH32_Enzymes"/>
</dbReference>
<dbReference type="Pfam" id="PF08244">
    <property type="entry name" value="Glyco_hydro_32C"/>
    <property type="match status" value="1"/>
</dbReference>
<organism evidence="9 10">
    <name type="scientific">Candidatus Gallipaludibacter merdavium</name>
    <dbReference type="NCBI Taxonomy" id="2840839"/>
    <lineage>
        <taxon>Bacteria</taxon>
        <taxon>Pseudomonadati</taxon>
        <taxon>Bacteroidota</taxon>
        <taxon>Bacteroidia</taxon>
        <taxon>Bacteroidales</taxon>
        <taxon>Candidatus Gallipaludibacter</taxon>
    </lineage>
</organism>
<dbReference type="EC" id="3.2.1.26" evidence="2"/>
<dbReference type="InterPro" id="IPR006558">
    <property type="entry name" value="LamG-like"/>
</dbReference>
<keyword evidence="4" id="KW-0378">Hydrolase</keyword>
<evidence type="ECO:0000313" key="10">
    <source>
        <dbReference type="Proteomes" id="UP000823641"/>
    </source>
</evidence>
<dbReference type="Pfam" id="PF00251">
    <property type="entry name" value="Glyco_hydro_32N"/>
    <property type="match status" value="1"/>
</dbReference>
<protein>
    <recommendedName>
        <fullName evidence="2">beta-fructofuranosidase</fullName>
        <ecNumber evidence="2">3.2.1.26</ecNumber>
    </recommendedName>
</protein>
<dbReference type="SUPFAM" id="SSF75005">
    <property type="entry name" value="Arabinanase/levansucrase/invertase"/>
    <property type="match status" value="1"/>
</dbReference>
<comment type="caution">
    <text evidence="9">The sequence shown here is derived from an EMBL/GenBank/DDBJ whole genome shotgun (WGS) entry which is preliminary data.</text>
</comment>
<dbReference type="PANTHER" id="PTHR43101">
    <property type="entry name" value="BETA-FRUCTOSIDASE"/>
    <property type="match status" value="1"/>
</dbReference>
<dbReference type="InterPro" id="IPR001362">
    <property type="entry name" value="Glyco_hydro_32"/>
</dbReference>
<dbReference type="EMBL" id="JADIMG010000079">
    <property type="protein sequence ID" value="MBO8460298.1"/>
    <property type="molecule type" value="Genomic_DNA"/>
</dbReference>
<evidence type="ECO:0000259" key="8">
    <source>
        <dbReference type="SMART" id="SM00560"/>
    </source>
</evidence>
<accession>A0A9D9HUT8</accession>
<name>A0A9D9HUT8_9BACT</name>
<evidence type="ECO:0000256" key="4">
    <source>
        <dbReference type="ARBA" id="ARBA00022801"/>
    </source>
</evidence>
<dbReference type="GO" id="GO:0005975">
    <property type="term" value="P:carbohydrate metabolic process"/>
    <property type="evidence" value="ECO:0007669"/>
    <property type="project" value="InterPro"/>
</dbReference>
<dbReference type="Gene3D" id="2.60.120.560">
    <property type="entry name" value="Exo-inulinase, domain 1"/>
    <property type="match status" value="1"/>
</dbReference>
<dbReference type="Pfam" id="PF13385">
    <property type="entry name" value="Laminin_G_3"/>
    <property type="match status" value="1"/>
</dbReference>